<dbReference type="HOGENOM" id="CLU_1790614_0_0_1"/>
<dbReference type="RefSeq" id="XP_005825278.1">
    <property type="nucleotide sequence ID" value="XM_005825221.1"/>
</dbReference>
<evidence type="ECO:0000313" key="2">
    <source>
        <dbReference type="EMBL" id="EKX38298.1"/>
    </source>
</evidence>
<evidence type="ECO:0000256" key="1">
    <source>
        <dbReference type="SAM" id="MobiDB-lite"/>
    </source>
</evidence>
<accession>L1IPY1</accession>
<dbReference type="Proteomes" id="UP000011087">
    <property type="component" value="Unassembled WGS sequence"/>
</dbReference>
<dbReference type="AlphaFoldDB" id="L1IPY1"/>
<name>L1IPY1_GUITC</name>
<feature type="region of interest" description="Disordered" evidence="1">
    <location>
        <begin position="68"/>
        <end position="96"/>
    </location>
</feature>
<feature type="compositionally biased region" description="Basic and acidic residues" evidence="1">
    <location>
        <begin position="68"/>
        <end position="82"/>
    </location>
</feature>
<reference evidence="2 4" key="1">
    <citation type="journal article" date="2012" name="Nature">
        <title>Algal genomes reveal evolutionary mosaicism and the fate of nucleomorphs.</title>
        <authorList>
            <consortium name="DOE Joint Genome Institute"/>
            <person name="Curtis B.A."/>
            <person name="Tanifuji G."/>
            <person name="Burki F."/>
            <person name="Gruber A."/>
            <person name="Irimia M."/>
            <person name="Maruyama S."/>
            <person name="Arias M.C."/>
            <person name="Ball S.G."/>
            <person name="Gile G.H."/>
            <person name="Hirakawa Y."/>
            <person name="Hopkins J.F."/>
            <person name="Kuo A."/>
            <person name="Rensing S.A."/>
            <person name="Schmutz J."/>
            <person name="Symeonidi A."/>
            <person name="Elias M."/>
            <person name="Eveleigh R.J."/>
            <person name="Herman E.K."/>
            <person name="Klute M.J."/>
            <person name="Nakayama T."/>
            <person name="Obornik M."/>
            <person name="Reyes-Prieto A."/>
            <person name="Armbrust E.V."/>
            <person name="Aves S.J."/>
            <person name="Beiko R.G."/>
            <person name="Coutinho P."/>
            <person name="Dacks J.B."/>
            <person name="Durnford D.G."/>
            <person name="Fast N.M."/>
            <person name="Green B.R."/>
            <person name="Grisdale C.J."/>
            <person name="Hempel F."/>
            <person name="Henrissat B."/>
            <person name="Hoppner M.P."/>
            <person name="Ishida K."/>
            <person name="Kim E."/>
            <person name="Koreny L."/>
            <person name="Kroth P.G."/>
            <person name="Liu Y."/>
            <person name="Malik S.B."/>
            <person name="Maier U.G."/>
            <person name="McRose D."/>
            <person name="Mock T."/>
            <person name="Neilson J.A."/>
            <person name="Onodera N.T."/>
            <person name="Poole A.M."/>
            <person name="Pritham E.J."/>
            <person name="Richards T.A."/>
            <person name="Rocap G."/>
            <person name="Roy S.W."/>
            <person name="Sarai C."/>
            <person name="Schaack S."/>
            <person name="Shirato S."/>
            <person name="Slamovits C.H."/>
            <person name="Spencer D.F."/>
            <person name="Suzuki S."/>
            <person name="Worden A.Z."/>
            <person name="Zauner S."/>
            <person name="Barry K."/>
            <person name="Bell C."/>
            <person name="Bharti A.K."/>
            <person name="Crow J.A."/>
            <person name="Grimwood J."/>
            <person name="Kramer R."/>
            <person name="Lindquist E."/>
            <person name="Lucas S."/>
            <person name="Salamov A."/>
            <person name="McFadden G.I."/>
            <person name="Lane C.E."/>
            <person name="Keeling P.J."/>
            <person name="Gray M.W."/>
            <person name="Grigoriev I.V."/>
            <person name="Archibald J.M."/>
        </authorList>
    </citation>
    <scope>NUCLEOTIDE SEQUENCE</scope>
    <source>
        <strain evidence="2 4">CCMP2712</strain>
    </source>
</reference>
<dbReference type="PaxDb" id="55529-EKX38298"/>
<dbReference type="EnsemblProtists" id="EKX38298">
    <property type="protein sequence ID" value="EKX38298"/>
    <property type="gene ID" value="GUITHDRAFT_144404"/>
</dbReference>
<dbReference type="KEGG" id="gtt:GUITHDRAFT_144404"/>
<keyword evidence="4" id="KW-1185">Reference proteome</keyword>
<reference evidence="3" key="3">
    <citation type="submission" date="2015-06" db="UniProtKB">
        <authorList>
            <consortium name="EnsemblProtists"/>
        </authorList>
    </citation>
    <scope>IDENTIFICATION</scope>
</reference>
<proteinExistence type="predicted"/>
<protein>
    <submittedName>
        <fullName evidence="2 3">Uncharacterized protein</fullName>
    </submittedName>
</protein>
<evidence type="ECO:0000313" key="4">
    <source>
        <dbReference type="Proteomes" id="UP000011087"/>
    </source>
</evidence>
<dbReference type="GeneID" id="17294961"/>
<sequence>MWRGRTVCLQRTCLGPREEQHCRLVDIFSGEVIWSTMGPTQKGWMDNAEDRDECGFRVLPWEAALASRKDAGDAELKQGDGGKKKKKKKVKGIGEKIDSRHRKDKIELLAVRLSPPQRKRTKILDLDRTAAASAQAVSLMLHDCI</sequence>
<evidence type="ECO:0000313" key="3">
    <source>
        <dbReference type="EnsemblProtists" id="EKX38298"/>
    </source>
</evidence>
<organism evidence="2">
    <name type="scientific">Guillardia theta (strain CCMP2712)</name>
    <name type="common">Cryptophyte</name>
    <dbReference type="NCBI Taxonomy" id="905079"/>
    <lineage>
        <taxon>Eukaryota</taxon>
        <taxon>Cryptophyceae</taxon>
        <taxon>Pyrenomonadales</taxon>
        <taxon>Geminigeraceae</taxon>
        <taxon>Guillardia</taxon>
    </lineage>
</organism>
<gene>
    <name evidence="2" type="ORF">GUITHDRAFT_144404</name>
</gene>
<reference evidence="4" key="2">
    <citation type="submission" date="2012-11" db="EMBL/GenBank/DDBJ databases">
        <authorList>
            <person name="Kuo A."/>
            <person name="Curtis B.A."/>
            <person name="Tanifuji G."/>
            <person name="Burki F."/>
            <person name="Gruber A."/>
            <person name="Irimia M."/>
            <person name="Maruyama S."/>
            <person name="Arias M.C."/>
            <person name="Ball S.G."/>
            <person name="Gile G.H."/>
            <person name="Hirakawa Y."/>
            <person name="Hopkins J.F."/>
            <person name="Rensing S.A."/>
            <person name="Schmutz J."/>
            <person name="Symeonidi A."/>
            <person name="Elias M."/>
            <person name="Eveleigh R.J."/>
            <person name="Herman E.K."/>
            <person name="Klute M.J."/>
            <person name="Nakayama T."/>
            <person name="Obornik M."/>
            <person name="Reyes-Prieto A."/>
            <person name="Armbrust E.V."/>
            <person name="Aves S.J."/>
            <person name="Beiko R.G."/>
            <person name="Coutinho P."/>
            <person name="Dacks J.B."/>
            <person name="Durnford D.G."/>
            <person name="Fast N.M."/>
            <person name="Green B.R."/>
            <person name="Grisdale C."/>
            <person name="Hempe F."/>
            <person name="Henrissat B."/>
            <person name="Hoppner M.P."/>
            <person name="Ishida K.-I."/>
            <person name="Kim E."/>
            <person name="Koreny L."/>
            <person name="Kroth P.G."/>
            <person name="Liu Y."/>
            <person name="Malik S.-B."/>
            <person name="Maier U.G."/>
            <person name="McRose D."/>
            <person name="Mock T."/>
            <person name="Neilson J.A."/>
            <person name="Onodera N.T."/>
            <person name="Poole A.M."/>
            <person name="Pritham E.J."/>
            <person name="Richards T.A."/>
            <person name="Rocap G."/>
            <person name="Roy S.W."/>
            <person name="Sarai C."/>
            <person name="Schaack S."/>
            <person name="Shirato S."/>
            <person name="Slamovits C.H."/>
            <person name="Spencer D.F."/>
            <person name="Suzuki S."/>
            <person name="Worden A.Z."/>
            <person name="Zauner S."/>
            <person name="Barry K."/>
            <person name="Bell C."/>
            <person name="Bharti A.K."/>
            <person name="Crow J.A."/>
            <person name="Grimwood J."/>
            <person name="Kramer R."/>
            <person name="Lindquist E."/>
            <person name="Lucas S."/>
            <person name="Salamov A."/>
            <person name="McFadden G.I."/>
            <person name="Lane C.E."/>
            <person name="Keeling P.J."/>
            <person name="Gray M.W."/>
            <person name="Grigoriev I.V."/>
            <person name="Archibald J.M."/>
        </authorList>
    </citation>
    <scope>NUCLEOTIDE SEQUENCE</scope>
    <source>
        <strain evidence="4">CCMP2712</strain>
    </source>
</reference>
<dbReference type="EMBL" id="JH993050">
    <property type="protein sequence ID" value="EKX38298.1"/>
    <property type="molecule type" value="Genomic_DNA"/>
</dbReference>